<dbReference type="PANTHER" id="PTHR41294:SF1">
    <property type="entry name" value="CADMIUM-INDUCED PROTEIN CADI"/>
    <property type="match status" value="1"/>
</dbReference>
<dbReference type="InterPro" id="IPR052393">
    <property type="entry name" value="Cadmium-induced_rsp"/>
</dbReference>
<dbReference type="PROSITE" id="PS51819">
    <property type="entry name" value="VOC"/>
    <property type="match status" value="1"/>
</dbReference>
<protein>
    <recommendedName>
        <fullName evidence="1">VOC domain-containing protein</fullName>
    </recommendedName>
</protein>
<sequence length="134" mass="15254">MKRFHLNVKVSDLDKSTKYYSTLFAASPTVVKEDYVKWMLDDPYINFSIEPAMNNQTGIAHVGIQAENKQELETVFEQVMNAGGPRFNQSETTCCYAQSSKSWTQDPDGLIWETFYTDGQVTHYGHVPELQMGS</sequence>
<keyword evidence="3" id="KW-1185">Reference proteome</keyword>
<dbReference type="EMBL" id="CP018154">
    <property type="protein sequence ID" value="APG63305.1"/>
    <property type="molecule type" value="Genomic_DNA"/>
</dbReference>
<dbReference type="Gene3D" id="3.10.180.10">
    <property type="entry name" value="2,3-Dihydroxybiphenyl 1,2-Dioxygenase, domain 1"/>
    <property type="match status" value="1"/>
</dbReference>
<reference evidence="2 3" key="1">
    <citation type="submission" date="2016-11" db="EMBL/GenBank/DDBJ databases">
        <title>Sphingorhabdus sp. LPB0140, isolated from marine environment.</title>
        <authorList>
            <person name="Kim E."/>
            <person name="Yi H."/>
        </authorList>
    </citation>
    <scope>NUCLEOTIDE SEQUENCE [LARGE SCALE GENOMIC DNA]</scope>
    <source>
        <strain evidence="2 3">LPB0140</strain>
    </source>
</reference>
<dbReference type="PANTHER" id="PTHR41294">
    <property type="entry name" value="CADMIUM-INDUCED PROTEIN CADI"/>
    <property type="match status" value="1"/>
</dbReference>
<evidence type="ECO:0000259" key="1">
    <source>
        <dbReference type="PROSITE" id="PS51819"/>
    </source>
</evidence>
<dbReference type="RefSeq" id="WP_072559958.1">
    <property type="nucleotide sequence ID" value="NZ_CP018154.1"/>
</dbReference>
<dbReference type="GO" id="GO:0046686">
    <property type="term" value="P:response to cadmium ion"/>
    <property type="evidence" value="ECO:0007669"/>
    <property type="project" value="TreeGrafter"/>
</dbReference>
<feature type="domain" description="VOC" evidence="1">
    <location>
        <begin position="2"/>
        <end position="117"/>
    </location>
</feature>
<gene>
    <name evidence="2" type="ORF">LPB140_11505</name>
</gene>
<accession>A0A1L3JDU5</accession>
<dbReference type="Proteomes" id="UP000242561">
    <property type="component" value="Chromosome"/>
</dbReference>
<evidence type="ECO:0000313" key="3">
    <source>
        <dbReference type="Proteomes" id="UP000242561"/>
    </source>
</evidence>
<dbReference type="Pfam" id="PF00903">
    <property type="entry name" value="Glyoxalase"/>
    <property type="match status" value="1"/>
</dbReference>
<evidence type="ECO:0000313" key="2">
    <source>
        <dbReference type="EMBL" id="APG63305.1"/>
    </source>
</evidence>
<proteinExistence type="predicted"/>
<dbReference type="STRING" id="1913578.LPB140_11505"/>
<organism evidence="2 3">
    <name type="scientific">Sphingorhabdus lutea</name>
    <dbReference type="NCBI Taxonomy" id="1913578"/>
    <lineage>
        <taxon>Bacteria</taxon>
        <taxon>Pseudomonadati</taxon>
        <taxon>Pseudomonadota</taxon>
        <taxon>Alphaproteobacteria</taxon>
        <taxon>Sphingomonadales</taxon>
        <taxon>Sphingomonadaceae</taxon>
        <taxon>Sphingorhabdus</taxon>
    </lineage>
</organism>
<dbReference type="AlphaFoldDB" id="A0A1L3JDU5"/>
<dbReference type="InterPro" id="IPR037523">
    <property type="entry name" value="VOC_core"/>
</dbReference>
<dbReference type="KEGG" id="sphl:LPB140_11505"/>
<dbReference type="InterPro" id="IPR004360">
    <property type="entry name" value="Glyas_Fos-R_dOase_dom"/>
</dbReference>
<dbReference type="OrthoDB" id="9789608at2"/>
<dbReference type="InterPro" id="IPR029068">
    <property type="entry name" value="Glyas_Bleomycin-R_OHBP_Dase"/>
</dbReference>
<dbReference type="SUPFAM" id="SSF54593">
    <property type="entry name" value="Glyoxalase/Bleomycin resistance protein/Dihydroxybiphenyl dioxygenase"/>
    <property type="match status" value="1"/>
</dbReference>
<name>A0A1L3JDU5_9SPHN</name>